<comment type="caution">
    <text evidence="11">The sequence shown here is derived from an EMBL/GenBank/DDBJ whole genome shotgun (WGS) entry which is preliminary data.</text>
</comment>
<keyword evidence="7 8" id="KW-0472">Membrane</keyword>
<feature type="transmembrane region" description="Helical" evidence="9">
    <location>
        <begin position="180"/>
        <end position="200"/>
    </location>
</feature>
<keyword evidence="6 9" id="KW-1133">Transmembrane helix</keyword>
<dbReference type="InterPro" id="IPR004796">
    <property type="entry name" value="PTS_IIC_cello"/>
</dbReference>
<evidence type="ECO:0000256" key="7">
    <source>
        <dbReference type="ARBA" id="ARBA00023136"/>
    </source>
</evidence>
<protein>
    <recommendedName>
        <fullName evidence="8">Permease IIC component</fullName>
    </recommendedName>
</protein>
<feature type="transmembrane region" description="Helical" evidence="9">
    <location>
        <begin position="140"/>
        <end position="160"/>
    </location>
</feature>
<feature type="transmembrane region" description="Helical" evidence="9">
    <location>
        <begin position="342"/>
        <end position="371"/>
    </location>
</feature>
<dbReference type="Proteomes" id="UP001230220">
    <property type="component" value="Unassembled WGS sequence"/>
</dbReference>
<dbReference type="PANTHER" id="PTHR33989">
    <property type="match status" value="1"/>
</dbReference>
<dbReference type="RefSeq" id="WP_307411421.1">
    <property type="nucleotide sequence ID" value="NZ_JAUSUR010000009.1"/>
</dbReference>
<feature type="transmembrane region" description="Helical" evidence="9">
    <location>
        <begin position="315"/>
        <end position="335"/>
    </location>
</feature>
<dbReference type="EMBL" id="JAUSUR010000009">
    <property type="protein sequence ID" value="MDQ0363004.1"/>
    <property type="molecule type" value="Genomic_DNA"/>
</dbReference>
<dbReference type="NCBIfam" id="TIGR00410">
    <property type="entry name" value="lacE"/>
    <property type="match status" value="1"/>
</dbReference>
<dbReference type="InterPro" id="IPR051088">
    <property type="entry name" value="PTS_Sugar-EIIC/EIIB"/>
</dbReference>
<evidence type="ECO:0000256" key="2">
    <source>
        <dbReference type="ARBA" id="ARBA00022448"/>
    </source>
</evidence>
<evidence type="ECO:0000256" key="4">
    <source>
        <dbReference type="ARBA" id="ARBA00022597"/>
    </source>
</evidence>
<proteinExistence type="predicted"/>
<feature type="transmembrane region" description="Helical" evidence="9">
    <location>
        <begin position="39"/>
        <end position="58"/>
    </location>
</feature>
<reference evidence="11 12" key="1">
    <citation type="submission" date="2023-07" db="EMBL/GenBank/DDBJ databases">
        <title>Genomic Encyclopedia of Type Strains, Phase IV (KMG-IV): sequencing the most valuable type-strain genomes for metagenomic binning, comparative biology and taxonomic classification.</title>
        <authorList>
            <person name="Goeker M."/>
        </authorList>
    </citation>
    <scope>NUCLEOTIDE SEQUENCE [LARGE SCALE GENOMIC DNA]</scope>
    <source>
        <strain evidence="11 12">DSM 16784</strain>
    </source>
</reference>
<evidence type="ECO:0000313" key="12">
    <source>
        <dbReference type="Proteomes" id="UP001230220"/>
    </source>
</evidence>
<sequence>MTQSKKSFMDKISDFTMKLAGPIGKFAEKPVIASIQDGLVATMPVIIIGSIFLILYVLGSPSIGDSGKALLPFLEDLAPKFVVVNSLTMNFLAFYTSLTISMSYGKRLNLDLMTAALLGAGTFFMINLNGVTDGMISVNAFSASGLFVTMITSIIAVRIYKLFIDKNITIRMPASVPPNVGNAFTSLIPFACIFTIAWLVRTVLDIDLVVWFTELLQPLFSAADNIWMYTFRMTTQNILWSVGLHGDNMVASVFTPLTTMWTAENAEALAQGVSGVNLPHVMTNSGVDRLTNWTATVWPLILLMITSRVKYLRSLGWACFPSAIFTIVEPVIFGLPLALNPFLIIPFILIGTIAAIVGYAAFQFGLIARFYATLPWATPPFILGPLGTGDWKTIILVIVVFFIGLVIYFPFFRAFENAELKKEAEREAAIEETA</sequence>
<accession>A0ABU0E8G1</accession>
<organism evidence="11 12">
    <name type="scientific">Breznakia pachnodae</name>
    <dbReference type="NCBI Taxonomy" id="265178"/>
    <lineage>
        <taxon>Bacteria</taxon>
        <taxon>Bacillati</taxon>
        <taxon>Bacillota</taxon>
        <taxon>Erysipelotrichia</taxon>
        <taxon>Erysipelotrichales</taxon>
        <taxon>Erysipelotrichaceae</taxon>
        <taxon>Breznakia</taxon>
    </lineage>
</organism>
<dbReference type="PROSITE" id="PS51105">
    <property type="entry name" value="PTS_EIIC_TYPE_3"/>
    <property type="match status" value="1"/>
</dbReference>
<feature type="transmembrane region" description="Helical" evidence="9">
    <location>
        <begin position="391"/>
        <end position="412"/>
    </location>
</feature>
<dbReference type="PANTHER" id="PTHR33989:SF4">
    <property type="entry name" value="PTS SYSTEM N,N'-DIACETYLCHITOBIOSE-SPECIFIC EIIC COMPONENT"/>
    <property type="match status" value="1"/>
</dbReference>
<evidence type="ECO:0000256" key="8">
    <source>
        <dbReference type="PIRNR" id="PIRNR006351"/>
    </source>
</evidence>
<keyword evidence="12" id="KW-1185">Reference proteome</keyword>
<feature type="transmembrane region" description="Helical" evidence="9">
    <location>
        <begin position="110"/>
        <end position="128"/>
    </location>
</feature>
<dbReference type="InterPro" id="IPR004501">
    <property type="entry name" value="PTS_EIIC_3"/>
</dbReference>
<evidence type="ECO:0000256" key="3">
    <source>
        <dbReference type="ARBA" id="ARBA00022475"/>
    </source>
</evidence>
<comment type="function">
    <text evidence="8">The phosphoenolpyruvate-dependent sugar phosphotransferase system (PTS), a major carbohydrate active -transport system, catalyzes the phosphorylation of incoming sugar substrates concomitant with their translocation across the cell membrane.</text>
</comment>
<gene>
    <name evidence="11" type="ORF">J2S15_003765</name>
</gene>
<keyword evidence="4 8" id="KW-0762">Sugar transport</keyword>
<evidence type="ECO:0000256" key="6">
    <source>
        <dbReference type="ARBA" id="ARBA00022989"/>
    </source>
</evidence>
<comment type="subcellular location">
    <subcellularLocation>
        <location evidence="1">Cell membrane</location>
        <topology evidence="1">Multi-pass membrane protein</topology>
    </subcellularLocation>
</comment>
<evidence type="ECO:0000259" key="10">
    <source>
        <dbReference type="PROSITE" id="PS51105"/>
    </source>
</evidence>
<dbReference type="InterPro" id="IPR003352">
    <property type="entry name" value="PTS_EIIC"/>
</dbReference>
<keyword evidence="2 8" id="KW-0813">Transport</keyword>
<evidence type="ECO:0000256" key="5">
    <source>
        <dbReference type="ARBA" id="ARBA00022692"/>
    </source>
</evidence>
<evidence type="ECO:0000256" key="9">
    <source>
        <dbReference type="SAM" id="Phobius"/>
    </source>
</evidence>
<feature type="transmembrane region" description="Helical" evidence="9">
    <location>
        <begin position="78"/>
        <end position="98"/>
    </location>
</feature>
<keyword evidence="3 8" id="KW-1003">Cell membrane</keyword>
<evidence type="ECO:0000313" key="11">
    <source>
        <dbReference type="EMBL" id="MDQ0363004.1"/>
    </source>
</evidence>
<name>A0ABU0E8G1_9FIRM</name>
<evidence type="ECO:0000256" key="1">
    <source>
        <dbReference type="ARBA" id="ARBA00004651"/>
    </source>
</evidence>
<keyword evidence="5 9" id="KW-0812">Transmembrane</keyword>
<dbReference type="PIRSF" id="PIRSF006351">
    <property type="entry name" value="PTS_EIIC-Cellobiose"/>
    <property type="match status" value="1"/>
</dbReference>
<dbReference type="Pfam" id="PF02378">
    <property type="entry name" value="PTS_EIIC"/>
    <property type="match status" value="1"/>
</dbReference>
<feature type="domain" description="PTS EIIC type-3" evidence="10">
    <location>
        <begin position="15"/>
        <end position="411"/>
    </location>
</feature>